<dbReference type="InterPro" id="IPR004038">
    <property type="entry name" value="Ribosomal_eL8/eL30/eS12/Gad45"/>
</dbReference>
<dbReference type="EMBL" id="JARRTL010000009">
    <property type="protein sequence ID" value="MEC0485221.1"/>
    <property type="molecule type" value="Genomic_DNA"/>
</dbReference>
<dbReference type="AlphaFoldDB" id="A0A0J6HCP4"/>
<dbReference type="OrthoDB" id="9794863at2"/>
<dbReference type="Proteomes" id="UP000036168">
    <property type="component" value="Unassembled WGS sequence"/>
</dbReference>
<evidence type="ECO:0000259" key="1">
    <source>
        <dbReference type="Pfam" id="PF01248"/>
    </source>
</evidence>
<dbReference type="RefSeq" id="WP_048354589.1">
    <property type="nucleotide sequence ID" value="NZ_CP023481.1"/>
</dbReference>
<dbReference type="NCBIfam" id="NF005825">
    <property type="entry name" value="PRK07714.1"/>
    <property type="match status" value="1"/>
</dbReference>
<accession>A0A0J6HCP4</accession>
<reference evidence="3 5" key="3">
    <citation type="submission" date="2023-03" db="EMBL/GenBank/DDBJ databases">
        <title>Agriculturally important microbes genome sequencing.</title>
        <authorList>
            <person name="Dunlap C."/>
        </authorList>
    </citation>
    <scope>NUCLEOTIDE SEQUENCE [LARGE SCALE GENOMIC DNA]</scope>
    <source>
        <strain evidence="3 5">CBP-3203</strain>
    </source>
</reference>
<accession>A0A0J6EF42</accession>
<dbReference type="PATRIC" id="fig|1664069.3.peg.5058"/>
<dbReference type="STRING" id="1664069.BGLY_1881"/>
<dbReference type="GO" id="GO:0005840">
    <property type="term" value="C:ribosome"/>
    <property type="evidence" value="ECO:0007669"/>
    <property type="project" value="UniProtKB-KW"/>
</dbReference>
<keyword evidence="2" id="KW-0689">Ribosomal protein</keyword>
<dbReference type="SUPFAM" id="SSF55315">
    <property type="entry name" value="L30e-like"/>
    <property type="match status" value="1"/>
</dbReference>
<name>A0A0J6HCP4_9BACI</name>
<dbReference type="Pfam" id="PF01248">
    <property type="entry name" value="Ribosomal_L7Ae"/>
    <property type="match status" value="1"/>
</dbReference>
<evidence type="ECO:0000313" key="5">
    <source>
        <dbReference type="Proteomes" id="UP001341297"/>
    </source>
</evidence>
<dbReference type="EMBL" id="LECW02000015">
    <property type="protein sequence ID" value="KRT93883.1"/>
    <property type="molecule type" value="Genomic_DNA"/>
</dbReference>
<sequence>MSESEWFSLLGLANRARKVVSGEDLVVKEIRHLRAKLVLLAEDASANTEKKVTDKCKYYGVPCKKVGDRTILGRAIGKESRVVVAVTDQGFAQTLLRKLD</sequence>
<comment type="caution">
    <text evidence="2">The sequence shown here is derived from an EMBL/GenBank/DDBJ whole genome shotgun (WGS) entry which is preliminary data.</text>
</comment>
<evidence type="ECO:0000313" key="3">
    <source>
        <dbReference type="EMBL" id="MEC0485221.1"/>
    </source>
</evidence>
<dbReference type="Gene3D" id="3.30.1330.30">
    <property type="match status" value="1"/>
</dbReference>
<proteinExistence type="predicted"/>
<keyword evidence="2" id="KW-0687">Ribonucleoprotein</keyword>
<feature type="domain" description="Ribosomal protein eL8/eL30/eS12/Gadd45" evidence="1">
    <location>
        <begin position="6"/>
        <end position="95"/>
    </location>
</feature>
<evidence type="ECO:0000313" key="4">
    <source>
        <dbReference type="Proteomes" id="UP000036168"/>
    </source>
</evidence>
<protein>
    <submittedName>
        <fullName evidence="2">50S ribosomal protein L7</fullName>
    </submittedName>
    <submittedName>
        <fullName evidence="3">YlxQ family RNA-binding protein</fullName>
    </submittedName>
</protein>
<reference evidence="2 4" key="1">
    <citation type="journal article" date="2015" name="Int. J. Syst. Evol. Microbiol.">
        <title>Bacillus glycinifermentans sp. nov., isolated from fermented soybean paste.</title>
        <authorList>
            <person name="Kim S.J."/>
            <person name="Dunlap C.A."/>
            <person name="Kwon S.W."/>
            <person name="Rooney A.P."/>
        </authorList>
    </citation>
    <scope>NUCLEOTIDE SEQUENCE [LARGE SCALE GENOMIC DNA]</scope>
    <source>
        <strain evidence="2 4">GO-13</strain>
    </source>
</reference>
<evidence type="ECO:0000313" key="2">
    <source>
        <dbReference type="EMBL" id="KRT93883.1"/>
    </source>
</evidence>
<organism evidence="2 4">
    <name type="scientific">Bacillus glycinifermentans</name>
    <dbReference type="NCBI Taxonomy" id="1664069"/>
    <lineage>
        <taxon>Bacteria</taxon>
        <taxon>Bacillati</taxon>
        <taxon>Bacillota</taxon>
        <taxon>Bacilli</taxon>
        <taxon>Bacillales</taxon>
        <taxon>Bacillaceae</taxon>
        <taxon>Bacillus</taxon>
    </lineage>
</organism>
<gene>
    <name evidence="2" type="ORF">AB447_216135</name>
    <name evidence="3" type="ORF">P8828_10300</name>
</gene>
<dbReference type="InterPro" id="IPR029064">
    <property type="entry name" value="Ribosomal_eL30-like_sf"/>
</dbReference>
<reference evidence="2" key="2">
    <citation type="submission" date="2015-10" db="EMBL/GenBank/DDBJ databases">
        <authorList>
            <person name="Gilbert D.G."/>
        </authorList>
    </citation>
    <scope>NUCLEOTIDE SEQUENCE</scope>
    <source>
        <strain evidence="2">GO-13</strain>
    </source>
</reference>
<keyword evidence="5" id="KW-1185">Reference proteome</keyword>
<dbReference type="Proteomes" id="UP001341297">
    <property type="component" value="Unassembled WGS sequence"/>
</dbReference>